<keyword evidence="2" id="KW-0812">Transmembrane</keyword>
<feature type="transmembrane region" description="Helical" evidence="2">
    <location>
        <begin position="238"/>
        <end position="264"/>
    </location>
</feature>
<feature type="coiled-coil region" evidence="1">
    <location>
        <begin position="175"/>
        <end position="202"/>
    </location>
</feature>
<evidence type="ECO:0000256" key="1">
    <source>
        <dbReference type="SAM" id="Coils"/>
    </source>
</evidence>
<dbReference type="EMBL" id="JACJIQ010000006">
    <property type="protein sequence ID" value="MBA9077058.1"/>
    <property type="molecule type" value="Genomic_DNA"/>
</dbReference>
<evidence type="ECO:0000313" key="6">
    <source>
        <dbReference type="Proteomes" id="UP000563094"/>
    </source>
</evidence>
<dbReference type="AlphaFoldDB" id="A0A839GRM0"/>
<dbReference type="Proteomes" id="UP000563094">
    <property type="component" value="Unassembled WGS sequence"/>
</dbReference>
<gene>
    <name evidence="5" type="ORF">FHS90_001769</name>
</gene>
<accession>A0A839GRM0</accession>
<sequence length="270" mass="30251">METKNTSLLFGLLLVALSLLSGCAAPQEEGTMTAQIEAAETGAASVNPAAPTAANPEKQMLIKNAQVKFQVEDLASSTQRIEATVKNADAILVSTFQHQQQDQLAMSFKIKVKPDQFSALLEQLEQESIKLDHRKLGAEDVAMEYIDVQARLVAKRAVEQRYLTLLKQANSIQEVLDVEQQLKSIREEIESADARLKHLQRQTAYSTIELEVYQIVPMSFSERSGLGVRLYNALGTGWQMFITLVVGVCYLWPLLLILAGFWFLRRRRLI</sequence>
<dbReference type="Pfam" id="PF14257">
    <property type="entry name" value="DUF4349"/>
    <property type="match status" value="1"/>
</dbReference>
<reference evidence="5 6" key="1">
    <citation type="submission" date="2020-08" db="EMBL/GenBank/DDBJ databases">
        <title>Genomic Encyclopedia of Type Strains, Phase IV (KMG-IV): sequencing the most valuable type-strain genomes for metagenomic binning, comparative biology and taxonomic classification.</title>
        <authorList>
            <person name="Goeker M."/>
        </authorList>
    </citation>
    <scope>NUCLEOTIDE SEQUENCE [LARGE SCALE GENOMIC DNA]</scope>
    <source>
        <strain evidence="5 6">DSM 29854</strain>
    </source>
</reference>
<comment type="caution">
    <text evidence="5">The sequence shown here is derived from an EMBL/GenBank/DDBJ whole genome shotgun (WGS) entry which is preliminary data.</text>
</comment>
<keyword evidence="2" id="KW-1133">Transmembrane helix</keyword>
<keyword evidence="6" id="KW-1185">Reference proteome</keyword>
<protein>
    <recommendedName>
        <fullName evidence="4">DUF4349 domain-containing protein</fullName>
    </recommendedName>
</protein>
<feature type="signal peptide" evidence="3">
    <location>
        <begin position="1"/>
        <end position="24"/>
    </location>
</feature>
<feature type="chain" id="PRO_5032604059" description="DUF4349 domain-containing protein" evidence="3">
    <location>
        <begin position="25"/>
        <end position="270"/>
    </location>
</feature>
<proteinExistence type="predicted"/>
<feature type="domain" description="DUF4349" evidence="4">
    <location>
        <begin position="59"/>
        <end position="265"/>
    </location>
</feature>
<keyword evidence="2" id="KW-0472">Membrane</keyword>
<evidence type="ECO:0000256" key="3">
    <source>
        <dbReference type="SAM" id="SignalP"/>
    </source>
</evidence>
<keyword evidence="3" id="KW-0732">Signal</keyword>
<dbReference type="PROSITE" id="PS51257">
    <property type="entry name" value="PROKAR_LIPOPROTEIN"/>
    <property type="match status" value="1"/>
</dbReference>
<evidence type="ECO:0000259" key="4">
    <source>
        <dbReference type="Pfam" id="PF14257"/>
    </source>
</evidence>
<name>A0A839GRM0_9BACT</name>
<evidence type="ECO:0000256" key="2">
    <source>
        <dbReference type="SAM" id="Phobius"/>
    </source>
</evidence>
<organism evidence="5 6">
    <name type="scientific">Rufibacter quisquiliarum</name>
    <dbReference type="NCBI Taxonomy" id="1549639"/>
    <lineage>
        <taxon>Bacteria</taxon>
        <taxon>Pseudomonadati</taxon>
        <taxon>Bacteroidota</taxon>
        <taxon>Cytophagia</taxon>
        <taxon>Cytophagales</taxon>
        <taxon>Hymenobacteraceae</taxon>
        <taxon>Rufibacter</taxon>
    </lineage>
</organism>
<dbReference type="InterPro" id="IPR025645">
    <property type="entry name" value="DUF4349"/>
</dbReference>
<dbReference type="RefSeq" id="WP_182512706.1">
    <property type="nucleotide sequence ID" value="NZ_JACJIQ010000006.1"/>
</dbReference>
<evidence type="ECO:0000313" key="5">
    <source>
        <dbReference type="EMBL" id="MBA9077058.1"/>
    </source>
</evidence>
<keyword evidence="1" id="KW-0175">Coiled coil</keyword>